<proteinExistence type="predicted"/>
<dbReference type="Pfam" id="PF05615">
    <property type="entry name" value="THOC7"/>
    <property type="match status" value="1"/>
</dbReference>
<dbReference type="InterPro" id="IPR008501">
    <property type="entry name" value="THOC7/Mft1"/>
</dbReference>
<protein>
    <recommendedName>
        <fullName evidence="7">Tho complex subunit 7</fullName>
    </recommendedName>
</protein>
<comment type="caution">
    <text evidence="5">The sequence shown here is derived from an EMBL/GenBank/DDBJ whole genome shotgun (WGS) entry which is preliminary data.</text>
</comment>
<feature type="compositionally biased region" description="Basic and acidic residues" evidence="4">
    <location>
        <begin position="201"/>
        <end position="214"/>
    </location>
</feature>
<evidence type="ECO:0000313" key="6">
    <source>
        <dbReference type="Proteomes" id="UP001175261"/>
    </source>
</evidence>
<evidence type="ECO:0000256" key="4">
    <source>
        <dbReference type="SAM" id="MobiDB-lite"/>
    </source>
</evidence>
<evidence type="ECO:0000256" key="2">
    <source>
        <dbReference type="ARBA" id="ARBA00023242"/>
    </source>
</evidence>
<keyword evidence="3" id="KW-0175">Coiled coil</keyword>
<reference evidence="5" key="1">
    <citation type="submission" date="2022-10" db="EMBL/GenBank/DDBJ databases">
        <title>Determination and structural analysis of whole genome sequence of Sarocladium strictum F4-1.</title>
        <authorList>
            <person name="Hu L."/>
            <person name="Jiang Y."/>
        </authorList>
    </citation>
    <scope>NUCLEOTIDE SEQUENCE</scope>
    <source>
        <strain evidence="5">F4-1</strain>
    </source>
</reference>
<feature type="coiled-coil region" evidence="3">
    <location>
        <begin position="109"/>
        <end position="179"/>
    </location>
</feature>
<feature type="compositionally biased region" description="Basic and acidic residues" evidence="4">
    <location>
        <begin position="306"/>
        <end position="315"/>
    </location>
</feature>
<evidence type="ECO:0000256" key="1">
    <source>
        <dbReference type="ARBA" id="ARBA00004123"/>
    </source>
</evidence>
<keyword evidence="2" id="KW-0539">Nucleus</keyword>
<keyword evidence="6" id="KW-1185">Reference proteome</keyword>
<organism evidence="5 6">
    <name type="scientific">Sarocladium strictum</name>
    <name type="common">Black bundle disease fungus</name>
    <name type="synonym">Acremonium strictum</name>
    <dbReference type="NCBI Taxonomy" id="5046"/>
    <lineage>
        <taxon>Eukaryota</taxon>
        <taxon>Fungi</taxon>
        <taxon>Dikarya</taxon>
        <taxon>Ascomycota</taxon>
        <taxon>Pezizomycotina</taxon>
        <taxon>Sordariomycetes</taxon>
        <taxon>Hypocreomycetidae</taxon>
        <taxon>Hypocreales</taxon>
        <taxon>Sarocladiaceae</taxon>
        <taxon>Sarocladium</taxon>
    </lineage>
</organism>
<accession>A0AA39GIM8</accession>
<evidence type="ECO:0008006" key="7">
    <source>
        <dbReference type="Google" id="ProtNLM"/>
    </source>
</evidence>
<feature type="compositionally biased region" description="Acidic residues" evidence="4">
    <location>
        <begin position="316"/>
        <end position="326"/>
    </location>
</feature>
<gene>
    <name evidence="5" type="ORF">NLU13_3875</name>
</gene>
<dbReference type="Proteomes" id="UP001175261">
    <property type="component" value="Unassembled WGS sequence"/>
</dbReference>
<feature type="region of interest" description="Disordered" evidence="4">
    <location>
        <begin position="201"/>
        <end position="338"/>
    </location>
</feature>
<sequence>MASWDLLDPEAEQGLHKTRLLSVEERPFKRITKRMTTVSSLVANAIHGPQASESSQQQQQENHDQLKDDITFDFAAFDSSIVRLQFLHNANARERARYAADQQRILAECQDVRVNNAQLREHLESARATLAQRKKFDELAEKITSNRLLKPREDQIANLAKLEEECRELERESQAYNITWGERRDQFNRIMDEGMLLRAQIRDEKEEVDRREGMDEGNDSEGAPTPARGHTPARGQTPRPDGATPRIEVDEPTKSVNDTDTPQAATNTSFGTPAAGTSVATPRPDSLRPTSRSASRAASREVSPGRAEEEKKDVDMERDEEGEEVGEVTGDDKMEVDN</sequence>
<name>A0AA39GIM8_SARSR</name>
<comment type="subcellular location">
    <subcellularLocation>
        <location evidence="1">Nucleus</location>
    </subcellularLocation>
</comment>
<dbReference type="EMBL" id="JAPDFR010000003">
    <property type="protein sequence ID" value="KAK0387629.1"/>
    <property type="molecule type" value="Genomic_DNA"/>
</dbReference>
<dbReference type="GO" id="GO:0006397">
    <property type="term" value="P:mRNA processing"/>
    <property type="evidence" value="ECO:0007669"/>
    <property type="project" value="InterPro"/>
</dbReference>
<dbReference type="GO" id="GO:0000445">
    <property type="term" value="C:THO complex part of transcription export complex"/>
    <property type="evidence" value="ECO:0007669"/>
    <property type="project" value="InterPro"/>
</dbReference>
<feature type="compositionally biased region" description="Polar residues" evidence="4">
    <location>
        <begin position="254"/>
        <end position="271"/>
    </location>
</feature>
<evidence type="ECO:0000256" key="3">
    <source>
        <dbReference type="SAM" id="Coils"/>
    </source>
</evidence>
<evidence type="ECO:0000313" key="5">
    <source>
        <dbReference type="EMBL" id="KAK0387629.1"/>
    </source>
</evidence>
<dbReference type="AlphaFoldDB" id="A0AA39GIM8"/>